<gene>
    <name evidence="1" type="ORF">HKW66_Vig0019570</name>
</gene>
<name>A0A8T0LAS8_PHAAN</name>
<evidence type="ECO:0000313" key="2">
    <source>
        <dbReference type="Proteomes" id="UP000743370"/>
    </source>
</evidence>
<dbReference type="AlphaFoldDB" id="A0A8T0LAS8"/>
<protein>
    <submittedName>
        <fullName evidence="1">Uncharacterized protein</fullName>
    </submittedName>
</protein>
<dbReference type="EMBL" id="JABFOF010000001">
    <property type="protein sequence ID" value="KAG2407135.1"/>
    <property type="molecule type" value="Genomic_DNA"/>
</dbReference>
<proteinExistence type="predicted"/>
<evidence type="ECO:0000313" key="1">
    <source>
        <dbReference type="EMBL" id="KAG2407135.1"/>
    </source>
</evidence>
<reference evidence="1 2" key="1">
    <citation type="submission" date="2020-05" db="EMBL/GenBank/DDBJ databases">
        <title>Vigna angularis (adzuki bean) Var. LongXiaoDou No. 4 denovo assembly.</title>
        <authorList>
            <person name="Xiang H."/>
        </authorList>
    </citation>
    <scope>NUCLEOTIDE SEQUENCE [LARGE SCALE GENOMIC DNA]</scope>
    <source>
        <tissue evidence="1">Leaf</tissue>
    </source>
</reference>
<accession>A0A8T0LAS8</accession>
<organism evidence="1 2">
    <name type="scientific">Phaseolus angularis</name>
    <name type="common">Azuki bean</name>
    <name type="synonym">Vigna angularis</name>
    <dbReference type="NCBI Taxonomy" id="3914"/>
    <lineage>
        <taxon>Eukaryota</taxon>
        <taxon>Viridiplantae</taxon>
        <taxon>Streptophyta</taxon>
        <taxon>Embryophyta</taxon>
        <taxon>Tracheophyta</taxon>
        <taxon>Spermatophyta</taxon>
        <taxon>Magnoliopsida</taxon>
        <taxon>eudicotyledons</taxon>
        <taxon>Gunneridae</taxon>
        <taxon>Pentapetalae</taxon>
        <taxon>rosids</taxon>
        <taxon>fabids</taxon>
        <taxon>Fabales</taxon>
        <taxon>Fabaceae</taxon>
        <taxon>Papilionoideae</taxon>
        <taxon>50 kb inversion clade</taxon>
        <taxon>NPAAA clade</taxon>
        <taxon>indigoferoid/millettioid clade</taxon>
        <taxon>Phaseoleae</taxon>
        <taxon>Vigna</taxon>
    </lineage>
</organism>
<comment type="caution">
    <text evidence="1">The sequence shown here is derived from an EMBL/GenBank/DDBJ whole genome shotgun (WGS) entry which is preliminary data.</text>
</comment>
<sequence>MRHDGSKKKGMMFSKSLCDKECRERMDGGIRHYDNYRDSGASNDTKHVRVSVEQFDAIDGGLRFEEDDHQVFYA</sequence>
<dbReference type="Proteomes" id="UP000743370">
    <property type="component" value="Unassembled WGS sequence"/>
</dbReference>